<evidence type="ECO:0000256" key="8">
    <source>
        <dbReference type="ARBA" id="ARBA00023212"/>
    </source>
</evidence>
<feature type="domain" description="Ras-associating" evidence="10">
    <location>
        <begin position="309"/>
        <end position="403"/>
    </location>
</feature>
<dbReference type="InterPro" id="IPR011524">
    <property type="entry name" value="SARAH_dom"/>
</dbReference>
<dbReference type="SUPFAM" id="SSF57889">
    <property type="entry name" value="Cysteine-rich domain"/>
    <property type="match status" value="1"/>
</dbReference>
<dbReference type="FunFam" id="3.10.20.90:FF:000048">
    <property type="entry name" value="Ras association domain family member 1"/>
    <property type="match status" value="1"/>
</dbReference>
<dbReference type="InterPro" id="IPR000159">
    <property type="entry name" value="RA_dom"/>
</dbReference>
<dbReference type="Pfam" id="PF00788">
    <property type="entry name" value="RA"/>
    <property type="match status" value="1"/>
</dbReference>
<evidence type="ECO:0000259" key="10">
    <source>
        <dbReference type="PROSITE" id="PS50200"/>
    </source>
</evidence>
<keyword evidence="7" id="KW-0862">Zinc</keyword>
<dbReference type="GO" id="GO:0005874">
    <property type="term" value="C:microtubule"/>
    <property type="evidence" value="ECO:0007669"/>
    <property type="project" value="UniProtKB-KW"/>
</dbReference>
<dbReference type="InterPro" id="IPR046349">
    <property type="entry name" value="C1-like_sf"/>
</dbReference>
<evidence type="ECO:0000256" key="6">
    <source>
        <dbReference type="ARBA" id="ARBA00022771"/>
    </source>
</evidence>
<protein>
    <submittedName>
        <fullName evidence="12">Ras association domain-containing protein 1</fullName>
    </submittedName>
</protein>
<dbReference type="GO" id="GO:0005634">
    <property type="term" value="C:nucleus"/>
    <property type="evidence" value="ECO:0007669"/>
    <property type="project" value="TreeGrafter"/>
</dbReference>
<evidence type="ECO:0000313" key="12">
    <source>
        <dbReference type="EMBL" id="KAA0712012.1"/>
    </source>
</evidence>
<dbReference type="InterPro" id="IPR033600">
    <property type="entry name" value="RASSF1_RA"/>
</dbReference>
<comment type="subcellular location">
    <subcellularLocation>
        <location evidence="1">Cytoplasm</location>
        <location evidence="1">Cytoskeleton</location>
    </subcellularLocation>
</comment>
<comment type="caution">
    <text evidence="12">The sequence shown here is derived from an EMBL/GenBank/DDBJ whole genome shotgun (WGS) entry which is preliminary data.</text>
</comment>
<feature type="domain" description="Phorbol-ester/DAG-type" evidence="9">
    <location>
        <begin position="80"/>
        <end position="130"/>
    </location>
</feature>
<keyword evidence="3" id="KW-0597">Phosphoprotein</keyword>
<proteinExistence type="predicted"/>
<reference evidence="12 13" key="1">
    <citation type="journal article" date="2019" name="Mol. Ecol. Resour.">
        <title>Chromosome-level genome assembly of Triplophysa tibetana, a fish adapted to the harsh high-altitude environment of the Tibetan Plateau.</title>
        <authorList>
            <person name="Yang X."/>
            <person name="Liu H."/>
            <person name="Ma Z."/>
            <person name="Zou Y."/>
            <person name="Zou M."/>
            <person name="Mao Y."/>
            <person name="Li X."/>
            <person name="Wang H."/>
            <person name="Chen T."/>
            <person name="Wang W."/>
            <person name="Yang R."/>
        </authorList>
    </citation>
    <scope>NUCLEOTIDE SEQUENCE [LARGE SCALE GENOMIC DNA]</scope>
    <source>
        <strain evidence="12">TTIB1903HZAU</strain>
        <tissue evidence="12">Muscle</tissue>
    </source>
</reference>
<dbReference type="PROSITE" id="PS50081">
    <property type="entry name" value="ZF_DAG_PE_2"/>
    <property type="match status" value="1"/>
</dbReference>
<gene>
    <name evidence="12" type="ORF">E1301_Tti012750</name>
</gene>
<dbReference type="InterPro" id="IPR002219">
    <property type="entry name" value="PKC_DAG/PE"/>
</dbReference>
<dbReference type="PROSITE" id="PS00479">
    <property type="entry name" value="ZF_DAG_PE_1"/>
    <property type="match status" value="1"/>
</dbReference>
<keyword evidence="2" id="KW-0963">Cytoplasm</keyword>
<dbReference type="CDD" id="cd20885">
    <property type="entry name" value="C1_RASSF1"/>
    <property type="match status" value="1"/>
</dbReference>
<dbReference type="Proteomes" id="UP000324632">
    <property type="component" value="Chromosome 14"/>
</dbReference>
<evidence type="ECO:0000313" key="13">
    <source>
        <dbReference type="Proteomes" id="UP000324632"/>
    </source>
</evidence>
<dbReference type="PANTHER" id="PTHR22738">
    <property type="entry name" value="RASSF"/>
    <property type="match status" value="1"/>
</dbReference>
<dbReference type="PROSITE" id="PS50951">
    <property type="entry name" value="SARAH"/>
    <property type="match status" value="1"/>
</dbReference>
<keyword evidence="13" id="KW-1185">Reference proteome</keyword>
<keyword evidence="8" id="KW-0206">Cytoskeleton</keyword>
<dbReference type="PROSITE" id="PS50200">
    <property type="entry name" value="RA"/>
    <property type="match status" value="1"/>
</dbReference>
<dbReference type="PANTHER" id="PTHR22738:SF12">
    <property type="entry name" value="RAS ASSOCIATION DOMAIN-CONTAINING PROTEIN 1"/>
    <property type="match status" value="1"/>
</dbReference>
<keyword evidence="5" id="KW-0479">Metal-binding</keyword>
<dbReference type="InterPro" id="IPR033614">
    <property type="entry name" value="RASSF1-6"/>
</dbReference>
<evidence type="ECO:0000256" key="7">
    <source>
        <dbReference type="ARBA" id="ARBA00022833"/>
    </source>
</evidence>
<dbReference type="Gene3D" id="1.20.5.110">
    <property type="match status" value="1"/>
</dbReference>
<accession>A0A5A9NPV2</accession>
<dbReference type="Gene3D" id="3.10.20.90">
    <property type="entry name" value="Phosphatidylinositol 3-kinase Catalytic Subunit, Chain A, domain 1"/>
    <property type="match status" value="1"/>
</dbReference>
<dbReference type="SUPFAM" id="SSF54236">
    <property type="entry name" value="Ubiquitin-like"/>
    <property type="match status" value="1"/>
</dbReference>
<dbReference type="GO" id="GO:0008270">
    <property type="term" value="F:zinc ion binding"/>
    <property type="evidence" value="ECO:0007669"/>
    <property type="project" value="UniProtKB-KW"/>
</dbReference>
<dbReference type="Pfam" id="PF00130">
    <property type="entry name" value="C1_1"/>
    <property type="match status" value="1"/>
</dbReference>
<dbReference type="CDD" id="cd17218">
    <property type="entry name" value="RA_RASSF1"/>
    <property type="match status" value="1"/>
</dbReference>
<feature type="domain" description="SARAH" evidence="11">
    <location>
        <begin position="405"/>
        <end position="452"/>
    </location>
</feature>
<dbReference type="SMART" id="SM00109">
    <property type="entry name" value="C1"/>
    <property type="match status" value="1"/>
</dbReference>
<dbReference type="Gene3D" id="3.30.60.20">
    <property type="match status" value="1"/>
</dbReference>
<keyword evidence="4" id="KW-0493">Microtubule</keyword>
<name>A0A5A9NPV2_9TELE</name>
<evidence type="ECO:0000256" key="5">
    <source>
        <dbReference type="ARBA" id="ARBA00022723"/>
    </source>
</evidence>
<organism evidence="12 13">
    <name type="scientific">Triplophysa tibetana</name>
    <dbReference type="NCBI Taxonomy" id="1572043"/>
    <lineage>
        <taxon>Eukaryota</taxon>
        <taxon>Metazoa</taxon>
        <taxon>Chordata</taxon>
        <taxon>Craniata</taxon>
        <taxon>Vertebrata</taxon>
        <taxon>Euteleostomi</taxon>
        <taxon>Actinopterygii</taxon>
        <taxon>Neopterygii</taxon>
        <taxon>Teleostei</taxon>
        <taxon>Ostariophysi</taxon>
        <taxon>Cypriniformes</taxon>
        <taxon>Nemacheilidae</taxon>
        <taxon>Triplophysa</taxon>
    </lineage>
</organism>
<evidence type="ECO:0000259" key="9">
    <source>
        <dbReference type="PROSITE" id="PS50081"/>
    </source>
</evidence>
<dbReference type="SMART" id="SM00314">
    <property type="entry name" value="RA"/>
    <property type="match status" value="1"/>
</dbReference>
<evidence type="ECO:0000256" key="3">
    <source>
        <dbReference type="ARBA" id="ARBA00022553"/>
    </source>
</evidence>
<evidence type="ECO:0000256" key="4">
    <source>
        <dbReference type="ARBA" id="ARBA00022701"/>
    </source>
</evidence>
<dbReference type="EMBL" id="SOYY01000014">
    <property type="protein sequence ID" value="KAA0712012.1"/>
    <property type="molecule type" value="Genomic_DNA"/>
</dbReference>
<dbReference type="InterPro" id="IPR029071">
    <property type="entry name" value="Ubiquitin-like_domsf"/>
</dbReference>
<evidence type="ECO:0000259" key="11">
    <source>
        <dbReference type="PROSITE" id="PS50951"/>
    </source>
</evidence>
<dbReference type="Pfam" id="PF16517">
    <property type="entry name" value="Nore1-SARAH"/>
    <property type="match status" value="1"/>
</dbReference>
<evidence type="ECO:0000256" key="1">
    <source>
        <dbReference type="ARBA" id="ARBA00004245"/>
    </source>
</evidence>
<keyword evidence="6" id="KW-0863">Zinc-finger</keyword>
<evidence type="ECO:0000256" key="2">
    <source>
        <dbReference type="ARBA" id="ARBA00022490"/>
    </source>
</evidence>
<sequence length="456" mass="52120">MTCSTERCCASYFPKMAKCELIELQDLTPDDRIELAPPTGLPPISGHTLERWGAEKAVRMVGERVRLEDPDWLTGTPGRGHDFQPSSQTQLSWCDLCGEFIWGLYKQSLCCTHCQYTCHYRCLSFIQLDCTLTSDLICDQSNYCEDTIETDTNVGGGEVRFEWREEPACTSDASARFVPGVISFGAIMTDCEWFDMTWGSSASSGYCSQSDSEHEFEQFYTARTSLRKTKKRKDKDEQVDWRKTELSSSEIQQKVKEYNAQVNSNLFMVLNRDSSYTGFIKVQFKLARPVSIPPPRSGSASSQDGGCREDKALKHRTSFYLPRDTVKHLHISSKTRARDVIEALLKKFTVVDNPAKYSLFERSERQNQVYLRKLADDARPLFLRLCAGPNEKALSLVLKENETGEVNWDAFSFPELQNFLRILEREEADYVRQIVKRYALARERMKDAMKNLGTPG</sequence>
<dbReference type="AlphaFoldDB" id="A0A5A9NPV2"/>
<dbReference type="GO" id="GO:0007265">
    <property type="term" value="P:Ras protein signal transduction"/>
    <property type="evidence" value="ECO:0007669"/>
    <property type="project" value="TreeGrafter"/>
</dbReference>